<organism evidence="1 2">
    <name type="scientific">Eiseniibacteriota bacterium</name>
    <dbReference type="NCBI Taxonomy" id="2212470"/>
    <lineage>
        <taxon>Bacteria</taxon>
        <taxon>Candidatus Eiseniibacteriota</taxon>
    </lineage>
</organism>
<dbReference type="PANTHER" id="PTHR11570:SF0">
    <property type="entry name" value="S-ADENOSYLMETHIONINE DECARBOXYLASE PROENZYME"/>
    <property type="match status" value="1"/>
</dbReference>
<dbReference type="PROSITE" id="PS01336">
    <property type="entry name" value="ADOMETDC"/>
    <property type="match status" value="1"/>
</dbReference>
<dbReference type="GO" id="GO:0006597">
    <property type="term" value="P:spermine biosynthetic process"/>
    <property type="evidence" value="ECO:0007669"/>
    <property type="project" value="TreeGrafter"/>
</dbReference>
<comment type="caution">
    <text evidence="1">The sequence shown here is derived from an EMBL/GenBank/DDBJ whole genome shotgun (WGS) entry which is preliminary data.</text>
</comment>
<dbReference type="GO" id="GO:0005829">
    <property type="term" value="C:cytosol"/>
    <property type="evidence" value="ECO:0007669"/>
    <property type="project" value="TreeGrafter"/>
</dbReference>
<evidence type="ECO:0000313" key="1">
    <source>
        <dbReference type="EMBL" id="NNF06931.1"/>
    </source>
</evidence>
<name>A0A7Y2E840_UNCEI</name>
<dbReference type="EMBL" id="JABDJR010000365">
    <property type="protein sequence ID" value="NNF06931.1"/>
    <property type="molecule type" value="Genomic_DNA"/>
</dbReference>
<dbReference type="PANTHER" id="PTHR11570">
    <property type="entry name" value="S-ADENOSYLMETHIONINE DECARBOXYLASE"/>
    <property type="match status" value="1"/>
</dbReference>
<proteinExistence type="predicted"/>
<dbReference type="Pfam" id="PF01536">
    <property type="entry name" value="SAM_decarbox"/>
    <property type="match status" value="1"/>
</dbReference>
<accession>A0A7Y2E840</accession>
<protein>
    <submittedName>
        <fullName evidence="1">Adenosylmethionine decarboxylase</fullName>
    </submittedName>
</protein>
<dbReference type="SUPFAM" id="SSF56276">
    <property type="entry name" value="S-adenosylmethionine decarboxylase"/>
    <property type="match status" value="1"/>
</dbReference>
<dbReference type="GO" id="GO:0008295">
    <property type="term" value="P:spermidine biosynthetic process"/>
    <property type="evidence" value="ECO:0007669"/>
    <property type="project" value="InterPro"/>
</dbReference>
<reference evidence="1 2" key="1">
    <citation type="submission" date="2020-03" db="EMBL/GenBank/DDBJ databases">
        <title>Metabolic flexibility allows generalist bacteria to become dominant in a frequently disturbed ecosystem.</title>
        <authorList>
            <person name="Chen Y.-J."/>
            <person name="Leung P.M."/>
            <person name="Bay S.K."/>
            <person name="Hugenholtz P."/>
            <person name="Kessler A.J."/>
            <person name="Shelley G."/>
            <person name="Waite D.W."/>
            <person name="Cook P.L."/>
            <person name="Greening C."/>
        </authorList>
    </citation>
    <scope>NUCLEOTIDE SEQUENCE [LARGE SCALE GENOMIC DNA]</scope>
    <source>
        <strain evidence="1">SS_bin_28</strain>
    </source>
</reference>
<dbReference type="Gene3D" id="3.60.90.10">
    <property type="entry name" value="S-adenosylmethionine decarboxylase"/>
    <property type="match status" value="1"/>
</dbReference>
<dbReference type="InterPro" id="IPR048283">
    <property type="entry name" value="AdoMetDC-like"/>
</dbReference>
<dbReference type="GO" id="GO:0004014">
    <property type="term" value="F:adenosylmethionine decarboxylase activity"/>
    <property type="evidence" value="ECO:0007669"/>
    <property type="project" value="InterPro"/>
</dbReference>
<dbReference type="AlphaFoldDB" id="A0A7Y2E840"/>
<dbReference type="InterPro" id="IPR016067">
    <property type="entry name" value="S-AdoMet_deCO2ase_core"/>
</dbReference>
<dbReference type="Proteomes" id="UP000547674">
    <property type="component" value="Unassembled WGS sequence"/>
</dbReference>
<sequence length="304" mass="34595">MIFEGTEKKFELLIKPGTYSFRDLPRVFWDRVVAAAKAEILSQIENDHCQAFLLSESSLFVYDDRVVMITCGKTQLVNSVELIMSELPSLEIDSFIFERKNENFPSLQPTSFSDDVERLKSLFAGRAVYFGALDGHHLSVFHIDQPFAVSAEDITTEILMYDLAPAVRELFATNDADAIRKLAHSLLSPEAIIDEFFFEPMGYSMNALWGDTYYTIHVTPNDEGSYGSFETNHTFDPTSFETILSKVSRAFLPSRLDVVSFQVSARERLQLDHFVLSGKEQRDLSCGYQVEFAHFQREAQSTEI</sequence>
<dbReference type="InterPro" id="IPR018166">
    <property type="entry name" value="S-AdoMet_deCO2ase_CS"/>
</dbReference>
<evidence type="ECO:0000313" key="2">
    <source>
        <dbReference type="Proteomes" id="UP000547674"/>
    </source>
</evidence>
<gene>
    <name evidence="1" type="ORF">HKN21_09240</name>
</gene>